<dbReference type="RefSeq" id="XP_024738493.1">
    <property type="nucleotide sequence ID" value="XM_024888468.1"/>
</dbReference>
<dbReference type="InterPro" id="IPR038883">
    <property type="entry name" value="AN11006-like"/>
</dbReference>
<dbReference type="InParanoid" id="A0A2J6TF14"/>
<dbReference type="GeneID" id="36596544"/>
<name>A0A2J6TF14_9HELO</name>
<dbReference type="InterPro" id="IPR056632">
    <property type="entry name" value="DUF7730"/>
</dbReference>
<dbReference type="PANTHER" id="PTHR42085:SF2">
    <property type="entry name" value="F-BOX DOMAIN-CONTAINING PROTEIN"/>
    <property type="match status" value="1"/>
</dbReference>
<evidence type="ECO:0000313" key="2">
    <source>
        <dbReference type="EMBL" id="PMD61589.1"/>
    </source>
</evidence>
<evidence type="ECO:0000259" key="1">
    <source>
        <dbReference type="Pfam" id="PF24864"/>
    </source>
</evidence>
<sequence length="570" mass="66026">MQTSILRYITSDRQHLTALNSSSFLLRLPYDIRKKIYEFAGLYNGELIKLNYRSSPIELYCCEEYEDDGNCDCDFDPSSLPSQLLDVCRTISKEVEHLFYSQNHFNICSVYPGGLFGLLSFTPRALNSLSSLSIHLNICRCFITSTTSKPSYCPYHRREWSEKLCQSAAVHHRSKTIAEWEKLCRHLASYITPRQLKLWIVCNGGNIETAKQIVGSMNHLPVLGACGISINLESCLKLQDLARDAVLKLTGQSSDALDAPFRFLDLPREIQLNVLKYTDLTTPYDIAWCPDTEGEAPSVVHSGSIQWNQRTNMYWRKCCGKCSPVGTMCICSTRYNGYSTTCTCWVMPSSLFLVSRRQREDAIKIFYSQNHFLILPSGKLLQYDQPAEILRFFTRFVARGMKYLRFVTWLLPDMYYPISGTRWDWEWERAVDICAQEGSLQLLSFAIDLSHHARRRRAFGARYHGPIPIAQLEENEWNTGLLLVESMARYKSWKNVYVHLSWPWHNPHNPNDPYSCPEEAQELRERHEEVLEEQVMGPGRIECGKYERRHAWNGYICNYEDPCEQCEDED</sequence>
<reference evidence="2 3" key="1">
    <citation type="submission" date="2016-04" db="EMBL/GenBank/DDBJ databases">
        <title>A degradative enzymes factory behind the ericoid mycorrhizal symbiosis.</title>
        <authorList>
            <consortium name="DOE Joint Genome Institute"/>
            <person name="Martino E."/>
            <person name="Morin E."/>
            <person name="Grelet G."/>
            <person name="Kuo A."/>
            <person name="Kohler A."/>
            <person name="Daghino S."/>
            <person name="Barry K."/>
            <person name="Choi C."/>
            <person name="Cichocki N."/>
            <person name="Clum A."/>
            <person name="Copeland A."/>
            <person name="Hainaut M."/>
            <person name="Haridas S."/>
            <person name="Labutti K."/>
            <person name="Lindquist E."/>
            <person name="Lipzen A."/>
            <person name="Khouja H.-R."/>
            <person name="Murat C."/>
            <person name="Ohm R."/>
            <person name="Olson A."/>
            <person name="Spatafora J."/>
            <person name="Veneault-Fourrey C."/>
            <person name="Henrissat B."/>
            <person name="Grigoriev I."/>
            <person name="Martin F."/>
            <person name="Perotto S."/>
        </authorList>
    </citation>
    <scope>NUCLEOTIDE SEQUENCE [LARGE SCALE GENOMIC DNA]</scope>
    <source>
        <strain evidence="2 3">E</strain>
    </source>
</reference>
<evidence type="ECO:0000313" key="3">
    <source>
        <dbReference type="Proteomes" id="UP000235371"/>
    </source>
</evidence>
<dbReference type="EMBL" id="KZ613786">
    <property type="protein sequence ID" value="PMD61589.1"/>
    <property type="molecule type" value="Genomic_DNA"/>
</dbReference>
<gene>
    <name evidence="2" type="ORF">K444DRAFT_719978</name>
</gene>
<organism evidence="2 3">
    <name type="scientific">Hyaloscypha bicolor E</name>
    <dbReference type="NCBI Taxonomy" id="1095630"/>
    <lineage>
        <taxon>Eukaryota</taxon>
        <taxon>Fungi</taxon>
        <taxon>Dikarya</taxon>
        <taxon>Ascomycota</taxon>
        <taxon>Pezizomycotina</taxon>
        <taxon>Leotiomycetes</taxon>
        <taxon>Helotiales</taxon>
        <taxon>Hyaloscyphaceae</taxon>
        <taxon>Hyaloscypha</taxon>
        <taxon>Hyaloscypha bicolor</taxon>
    </lineage>
</organism>
<feature type="domain" description="DUF7730" evidence="1">
    <location>
        <begin position="20"/>
        <end position="205"/>
    </location>
</feature>
<dbReference type="AlphaFoldDB" id="A0A2J6TF14"/>
<proteinExistence type="predicted"/>
<dbReference type="Pfam" id="PF24864">
    <property type="entry name" value="DUF7730"/>
    <property type="match status" value="1"/>
</dbReference>
<keyword evidence="3" id="KW-1185">Reference proteome</keyword>
<accession>A0A2J6TF14</accession>
<dbReference type="Proteomes" id="UP000235371">
    <property type="component" value="Unassembled WGS sequence"/>
</dbReference>
<protein>
    <recommendedName>
        <fullName evidence="1">DUF7730 domain-containing protein</fullName>
    </recommendedName>
</protein>
<dbReference type="PANTHER" id="PTHR42085">
    <property type="entry name" value="F-BOX DOMAIN-CONTAINING PROTEIN"/>
    <property type="match status" value="1"/>
</dbReference>
<dbReference type="OrthoDB" id="2099276at2759"/>